<dbReference type="Proteomes" id="UP000292702">
    <property type="component" value="Unassembled WGS sequence"/>
</dbReference>
<feature type="region of interest" description="Disordered" evidence="1">
    <location>
        <begin position="544"/>
        <end position="625"/>
    </location>
</feature>
<gene>
    <name evidence="2" type="ORF">EIP91_001027</name>
</gene>
<dbReference type="AlphaFoldDB" id="A0A4R0RVG5"/>
<dbReference type="EMBL" id="RWJN01000124">
    <property type="protein sequence ID" value="TCD66734.1"/>
    <property type="molecule type" value="Genomic_DNA"/>
</dbReference>
<feature type="region of interest" description="Disordered" evidence="1">
    <location>
        <begin position="697"/>
        <end position="728"/>
    </location>
</feature>
<dbReference type="OrthoDB" id="2797511at2759"/>
<feature type="compositionally biased region" description="Polar residues" evidence="1">
    <location>
        <begin position="707"/>
        <end position="716"/>
    </location>
</feature>
<evidence type="ECO:0000256" key="1">
    <source>
        <dbReference type="SAM" id="MobiDB-lite"/>
    </source>
</evidence>
<sequence>MPWQHWTSAGSCFIRQTNKRKPDCTTDRVYAQGDDAEEIYTGWMPPFHIYQSKVSWRLGGSSALDPGFQEEVAAKCWLKPPLGASGEEIQEWRCMMARLCAIAMSGGDDTYATRVSELLSRPLIGPDGAVLPERLQIWWKFWNPDRGIRDNRSAALPVYNRRCHHAPPSTSAEIPFNRRVRVLFTLLEVSRWIDGSADPSESTVISSGNWQQATSLPTALLVILQVISSLPHAVSAFLRHYQYHTMPYEGDVFEGNVVRAAIRATHQSKTEKLAFDEYWNKKTTGKSGHWGTSRATHTCVKEQLEFNSEVLHYVSLLAKATTVRSDVADSHPPETVPAGFPVLGPLFRPPSWLHASKRSVAPGVAPETAYIKPIFVAHPVYFPEFKDHGCPQCGSKDIHPDSWTSTGHREVYGMFRNVTAIGYQMRCSDCKNRYGKDGDEEGKYCFSTTSVQFWQNWEFWEMPRGMPVFFSHCAVTRDLFKLIVEMRPSSTSAGLAENIRQERAECEFEYLRRFKSQYVKASAFAPYPALNVFAPLSDGPRRRTVAEGHEEVSGTVSKAKGKGKAAALVPKKGKGSSKKGGGTSKKGSGSSKKNNESSQSKTQTDAAQTREGKGENGYSRATYDDDPITDEIISEVFLENARRTGTPESIEYMKTLTGMWLSFDHTQRCWRGGSEHCPGQRARRSYMGRAWAWRGVGGTKPRGSMGAGSNSHQQCLDSALPPAIKRVD</sequence>
<accession>A0A4R0RVG5</accession>
<organism evidence="2 3">
    <name type="scientific">Steccherinum ochraceum</name>
    <dbReference type="NCBI Taxonomy" id="92696"/>
    <lineage>
        <taxon>Eukaryota</taxon>
        <taxon>Fungi</taxon>
        <taxon>Dikarya</taxon>
        <taxon>Basidiomycota</taxon>
        <taxon>Agaricomycotina</taxon>
        <taxon>Agaricomycetes</taxon>
        <taxon>Polyporales</taxon>
        <taxon>Steccherinaceae</taxon>
        <taxon>Steccherinum</taxon>
    </lineage>
</organism>
<comment type="caution">
    <text evidence="2">The sequence shown here is derived from an EMBL/GenBank/DDBJ whole genome shotgun (WGS) entry which is preliminary data.</text>
</comment>
<reference evidence="2 3" key="1">
    <citation type="submission" date="2018-11" db="EMBL/GenBank/DDBJ databases">
        <title>Genome assembly of Steccherinum ochraceum LE-BIN_3174, the white-rot fungus of the Steccherinaceae family (The Residual Polyporoid clade, Polyporales, Basidiomycota).</title>
        <authorList>
            <person name="Fedorova T.V."/>
            <person name="Glazunova O.A."/>
            <person name="Landesman E.O."/>
            <person name="Moiseenko K.V."/>
            <person name="Psurtseva N.V."/>
            <person name="Savinova O.S."/>
            <person name="Shakhova N.V."/>
            <person name="Tyazhelova T.V."/>
            <person name="Vasina D.V."/>
        </authorList>
    </citation>
    <scope>NUCLEOTIDE SEQUENCE [LARGE SCALE GENOMIC DNA]</scope>
    <source>
        <strain evidence="2 3">LE-BIN_3174</strain>
    </source>
</reference>
<evidence type="ECO:0000313" key="3">
    <source>
        <dbReference type="Proteomes" id="UP000292702"/>
    </source>
</evidence>
<feature type="compositionally biased region" description="Low complexity" evidence="1">
    <location>
        <begin position="585"/>
        <end position="603"/>
    </location>
</feature>
<proteinExistence type="predicted"/>
<keyword evidence="3" id="KW-1185">Reference proteome</keyword>
<protein>
    <submittedName>
        <fullName evidence="2">Uncharacterized protein</fullName>
    </submittedName>
</protein>
<dbReference type="STRING" id="92696.A0A4R0RVG5"/>
<name>A0A4R0RVG5_9APHY</name>
<evidence type="ECO:0000313" key="2">
    <source>
        <dbReference type="EMBL" id="TCD66734.1"/>
    </source>
</evidence>